<accession>A0A1F7F0F6</accession>
<gene>
    <name evidence="1" type="ORF">A2519_22205</name>
</gene>
<proteinExistence type="predicted"/>
<dbReference type="Gene3D" id="3.30.460.10">
    <property type="entry name" value="Beta Polymerase, domain 2"/>
    <property type="match status" value="1"/>
</dbReference>
<dbReference type="EMBL" id="MFYX01000155">
    <property type="protein sequence ID" value="OGK00043.1"/>
    <property type="molecule type" value="Genomic_DNA"/>
</dbReference>
<organism evidence="1 2">
    <name type="scientific">Candidatus Raymondbacteria bacterium RIFOXYD12_FULL_49_13</name>
    <dbReference type="NCBI Taxonomy" id="1817890"/>
    <lineage>
        <taxon>Bacteria</taxon>
        <taxon>Raymondiibacteriota</taxon>
    </lineage>
</organism>
<name>A0A1F7F0F6_UNCRA</name>
<protein>
    <recommendedName>
        <fullName evidence="3">Polymerase nucleotidyl transferase domain-containing protein</fullName>
    </recommendedName>
</protein>
<dbReference type="AlphaFoldDB" id="A0A1F7F0F6"/>
<dbReference type="SUPFAM" id="SSF81301">
    <property type="entry name" value="Nucleotidyltransferase"/>
    <property type="match status" value="1"/>
</dbReference>
<reference evidence="1 2" key="1">
    <citation type="journal article" date="2016" name="Nat. Commun.">
        <title>Thousands of microbial genomes shed light on interconnected biogeochemical processes in an aquifer system.</title>
        <authorList>
            <person name="Anantharaman K."/>
            <person name="Brown C.T."/>
            <person name="Hug L.A."/>
            <person name="Sharon I."/>
            <person name="Castelle C.J."/>
            <person name="Probst A.J."/>
            <person name="Thomas B.C."/>
            <person name="Singh A."/>
            <person name="Wilkins M.J."/>
            <person name="Karaoz U."/>
            <person name="Brodie E.L."/>
            <person name="Williams K.H."/>
            <person name="Hubbard S.S."/>
            <person name="Banfield J.F."/>
        </authorList>
    </citation>
    <scope>NUCLEOTIDE SEQUENCE [LARGE SCALE GENOMIC DNA]</scope>
</reference>
<dbReference type="Proteomes" id="UP000179243">
    <property type="component" value="Unassembled WGS sequence"/>
</dbReference>
<evidence type="ECO:0000313" key="2">
    <source>
        <dbReference type="Proteomes" id="UP000179243"/>
    </source>
</evidence>
<dbReference type="InterPro" id="IPR043519">
    <property type="entry name" value="NT_sf"/>
</dbReference>
<sequence length="243" mass="27122">MNIQNPGELAAAAGRDFQECYGDDLVSVALYGSAAGGDFNARQSDINLLIVLKALSVPLLEKSAAIQKKWMAKRFARPLFMGEEFIAQSLDVFPIEFWNIKACHKSITGKDIFSAMPIALRHLRLQAEREIKGKQLHLYQHWLQARQSKKEAAQLVAVSLKDFSPVFRALLALRKKEVPGDRTLLFSAVEQEFGLGDQPFSSISTAVNDKDPGMVVSLFPAYFEGVRQLARIIDKEELSQEVI</sequence>
<evidence type="ECO:0000313" key="1">
    <source>
        <dbReference type="EMBL" id="OGK00043.1"/>
    </source>
</evidence>
<comment type="caution">
    <text evidence="1">The sequence shown here is derived from an EMBL/GenBank/DDBJ whole genome shotgun (WGS) entry which is preliminary data.</text>
</comment>
<evidence type="ECO:0008006" key="3">
    <source>
        <dbReference type="Google" id="ProtNLM"/>
    </source>
</evidence>